<dbReference type="NCBIfam" id="TIGR01357">
    <property type="entry name" value="aroB"/>
    <property type="match status" value="1"/>
</dbReference>
<feature type="domain" description="3-dehydroquinate synthase N-terminal" evidence="19">
    <location>
        <begin position="67"/>
        <end position="179"/>
    </location>
</feature>
<feature type="binding site" evidence="18">
    <location>
        <position position="184"/>
    </location>
    <ligand>
        <name>Zn(2+)</name>
        <dbReference type="ChEBI" id="CHEBI:29105"/>
    </ligand>
</feature>
<keyword evidence="11 18" id="KW-0479">Metal-binding</keyword>
<dbReference type="Pfam" id="PF01761">
    <property type="entry name" value="DHQ_synthase"/>
    <property type="match status" value="1"/>
</dbReference>
<evidence type="ECO:0000256" key="14">
    <source>
        <dbReference type="ARBA" id="ARBA00023027"/>
    </source>
</evidence>
<evidence type="ECO:0000256" key="17">
    <source>
        <dbReference type="ARBA" id="ARBA00023285"/>
    </source>
</evidence>
<keyword evidence="13 18" id="KW-0862">Zinc</keyword>
<dbReference type="Proteomes" id="UP000663281">
    <property type="component" value="Chromosome"/>
</dbReference>
<evidence type="ECO:0000256" key="1">
    <source>
        <dbReference type="ARBA" id="ARBA00001393"/>
    </source>
</evidence>
<evidence type="ECO:0000256" key="8">
    <source>
        <dbReference type="ARBA" id="ARBA00017684"/>
    </source>
</evidence>
<dbReference type="GO" id="GO:0046872">
    <property type="term" value="F:metal ion binding"/>
    <property type="evidence" value="ECO:0007669"/>
    <property type="project" value="UniProtKB-KW"/>
</dbReference>
<dbReference type="Gene3D" id="1.20.1090.10">
    <property type="entry name" value="Dehydroquinate synthase-like - alpha domain"/>
    <property type="match status" value="1"/>
</dbReference>
<dbReference type="HAMAP" id="MF_00110">
    <property type="entry name" value="DHQ_synthase"/>
    <property type="match status" value="1"/>
</dbReference>
<keyword evidence="14 18" id="KW-0520">NAD</keyword>
<dbReference type="AlphaFoldDB" id="A0A975AK03"/>
<feature type="binding site" evidence="18">
    <location>
        <begin position="169"/>
        <end position="172"/>
    </location>
    <ligand>
        <name>NAD(+)</name>
        <dbReference type="ChEBI" id="CHEBI:57540"/>
    </ligand>
</feature>
<evidence type="ECO:0000256" key="12">
    <source>
        <dbReference type="ARBA" id="ARBA00022741"/>
    </source>
</evidence>
<keyword evidence="22" id="KW-1185">Reference proteome</keyword>
<evidence type="ECO:0000256" key="11">
    <source>
        <dbReference type="ARBA" id="ARBA00022723"/>
    </source>
</evidence>
<keyword evidence="17 18" id="KW-0170">Cobalt</keyword>
<dbReference type="PANTHER" id="PTHR43622">
    <property type="entry name" value="3-DEHYDROQUINATE SYNTHASE"/>
    <property type="match status" value="1"/>
</dbReference>
<dbReference type="Pfam" id="PF24621">
    <property type="entry name" value="DHQS_C"/>
    <property type="match status" value="1"/>
</dbReference>
<evidence type="ECO:0000256" key="10">
    <source>
        <dbReference type="ARBA" id="ARBA00022605"/>
    </source>
</evidence>
<keyword evidence="15 18" id="KW-0057">Aromatic amino acid biosynthesis</keyword>
<dbReference type="EC" id="4.2.3.4" evidence="7 18"/>
<dbReference type="InterPro" id="IPR030960">
    <property type="entry name" value="DHQS/DOIS_N"/>
</dbReference>
<dbReference type="SUPFAM" id="SSF56796">
    <property type="entry name" value="Dehydroquinate synthase-like"/>
    <property type="match status" value="1"/>
</dbReference>
<dbReference type="GO" id="GO:0008652">
    <property type="term" value="P:amino acid biosynthetic process"/>
    <property type="evidence" value="ECO:0007669"/>
    <property type="project" value="UniProtKB-KW"/>
</dbReference>
<feature type="binding site" evidence="18">
    <location>
        <position position="142"/>
    </location>
    <ligand>
        <name>NAD(+)</name>
        <dbReference type="ChEBI" id="CHEBI:57540"/>
    </ligand>
</feature>
<dbReference type="InterPro" id="IPR016037">
    <property type="entry name" value="DHQ_synth_AroB"/>
</dbReference>
<dbReference type="KEGG" id="scyp:JYB88_17025"/>
<evidence type="ECO:0000313" key="21">
    <source>
        <dbReference type="EMBL" id="QSX29862.1"/>
    </source>
</evidence>
<feature type="binding site" evidence="18">
    <location>
        <position position="247"/>
    </location>
    <ligand>
        <name>Zn(2+)</name>
        <dbReference type="ChEBI" id="CHEBI:29105"/>
    </ligand>
</feature>
<evidence type="ECO:0000256" key="18">
    <source>
        <dbReference type="HAMAP-Rule" id="MF_00110"/>
    </source>
</evidence>
<comment type="similarity">
    <text evidence="6 18">Belongs to the sugar phosphate cyclases superfamily. Dehydroquinate synthase family.</text>
</comment>
<sequence>MKQVLVDLASRSYPIYIGRDLFNHSELWSGYCRGKKVLIVSNDTVAPLYLHELKQQLGSCASQVQQVILPDGEQYKTLEQLNTVFTALLEGNFARDSLLVALGGGVIGDMTGFAAACYQRGIDFIQVPTTLLSQVDSSVGGKTAVNHPLGKNMIGAFYQPKLVMIDTDCLQTLPAREFAAGMAEVIKYGIIWDAAFFEWLEGHIEALKALDEQALQYAIGRCCEIKAQIVAEDETEQGVRALLNLGHTFGHAIEAEMGYGNWLHGEAVATGMVLAAQTSVAMGLMDASILGRIEALIEAFDLPTQAPESMDFDSFIQHMRRDKKVLAGQIRLVLPLGIGSAKVTDAAGDELLRQVINRM</sequence>
<keyword evidence="12 18" id="KW-0547">Nucleotide-binding</keyword>
<dbReference type="GO" id="GO:0000166">
    <property type="term" value="F:nucleotide binding"/>
    <property type="evidence" value="ECO:0007669"/>
    <property type="project" value="UniProtKB-KW"/>
</dbReference>
<dbReference type="GO" id="GO:0003856">
    <property type="term" value="F:3-dehydroquinate synthase activity"/>
    <property type="evidence" value="ECO:0007669"/>
    <property type="project" value="UniProtKB-UniRule"/>
</dbReference>
<dbReference type="GO" id="GO:0009073">
    <property type="term" value="P:aromatic amino acid family biosynthetic process"/>
    <property type="evidence" value="ECO:0007669"/>
    <property type="project" value="UniProtKB-KW"/>
</dbReference>
<reference evidence="21 22" key="1">
    <citation type="submission" date="2021-03" db="EMBL/GenBank/DDBJ databases">
        <title>Novel species identification of genus Shewanella.</title>
        <authorList>
            <person name="Liu G."/>
            <person name="Zhang Q."/>
        </authorList>
    </citation>
    <scope>NUCLEOTIDE SEQUENCE [LARGE SCALE GENOMIC DNA]</scope>
    <source>
        <strain evidence="21 22">FJAT-53726</strain>
    </source>
</reference>
<comment type="catalytic activity">
    <reaction evidence="1 18">
        <text>7-phospho-2-dehydro-3-deoxy-D-arabino-heptonate = 3-dehydroquinate + phosphate</text>
        <dbReference type="Rhea" id="RHEA:21968"/>
        <dbReference type="ChEBI" id="CHEBI:32364"/>
        <dbReference type="ChEBI" id="CHEBI:43474"/>
        <dbReference type="ChEBI" id="CHEBI:58394"/>
        <dbReference type="EC" id="4.2.3.4"/>
    </reaction>
</comment>
<organism evidence="21 22">
    <name type="scientific">Shewanella cyperi</name>
    <dbReference type="NCBI Taxonomy" id="2814292"/>
    <lineage>
        <taxon>Bacteria</taxon>
        <taxon>Pseudomonadati</taxon>
        <taxon>Pseudomonadota</taxon>
        <taxon>Gammaproteobacteria</taxon>
        <taxon>Alteromonadales</taxon>
        <taxon>Shewanellaceae</taxon>
        <taxon>Shewanella</taxon>
    </lineage>
</organism>
<dbReference type="Gene3D" id="3.40.50.1970">
    <property type="match status" value="1"/>
</dbReference>
<feature type="domain" description="3-dehydroquinate synthase C-terminal" evidence="20">
    <location>
        <begin position="181"/>
        <end position="325"/>
    </location>
</feature>
<name>A0A975AK03_9GAMM</name>
<keyword evidence="16 18" id="KW-0456">Lyase</keyword>
<protein>
    <recommendedName>
        <fullName evidence="8 18">3-dehydroquinate synthase</fullName>
        <shortName evidence="18">DHQS</shortName>
        <ecNumber evidence="7 18">4.2.3.4</ecNumber>
    </recommendedName>
</protein>
<comment type="cofactor">
    <cofactor evidence="2 18">
        <name>NAD(+)</name>
        <dbReference type="ChEBI" id="CHEBI:57540"/>
    </cofactor>
</comment>
<comment type="pathway">
    <text evidence="5 18">Metabolic intermediate biosynthesis; chorismate biosynthesis; chorismate from D-erythrose 4-phosphate and phosphoenolpyruvate: step 2/7.</text>
</comment>
<dbReference type="PANTHER" id="PTHR43622:SF7">
    <property type="entry name" value="3-DEHYDROQUINATE SYNTHASE, CHLOROPLASTIC"/>
    <property type="match status" value="1"/>
</dbReference>
<feature type="binding site" evidence="18">
    <location>
        <position position="151"/>
    </location>
    <ligand>
        <name>NAD(+)</name>
        <dbReference type="ChEBI" id="CHEBI:57540"/>
    </ligand>
</feature>
<comment type="cofactor">
    <cofactor evidence="18">
        <name>Co(2+)</name>
        <dbReference type="ChEBI" id="CHEBI:48828"/>
    </cofactor>
    <cofactor evidence="18">
        <name>Zn(2+)</name>
        <dbReference type="ChEBI" id="CHEBI:29105"/>
    </cofactor>
    <text evidence="18">Binds 1 divalent metal cation per subunit. Can use either Co(2+) or Zn(2+).</text>
</comment>
<dbReference type="RefSeq" id="WP_207324890.1">
    <property type="nucleotide sequence ID" value="NZ_CP071504.1"/>
</dbReference>
<feature type="binding site" evidence="18">
    <location>
        <begin position="71"/>
        <end position="76"/>
    </location>
    <ligand>
        <name>NAD(+)</name>
        <dbReference type="ChEBI" id="CHEBI:57540"/>
    </ligand>
</feature>
<evidence type="ECO:0000256" key="2">
    <source>
        <dbReference type="ARBA" id="ARBA00001911"/>
    </source>
</evidence>
<comment type="subcellular location">
    <subcellularLocation>
        <location evidence="4 18">Cytoplasm</location>
    </subcellularLocation>
</comment>
<evidence type="ECO:0000259" key="20">
    <source>
        <dbReference type="Pfam" id="PF24621"/>
    </source>
</evidence>
<evidence type="ECO:0000256" key="7">
    <source>
        <dbReference type="ARBA" id="ARBA00013031"/>
    </source>
</evidence>
<gene>
    <name evidence="18 21" type="primary">aroB</name>
    <name evidence="21" type="ORF">JYB88_17025</name>
</gene>
<accession>A0A975AK03</accession>
<evidence type="ECO:0000256" key="3">
    <source>
        <dbReference type="ARBA" id="ARBA00003485"/>
    </source>
</evidence>
<feature type="binding site" evidence="18">
    <location>
        <begin position="105"/>
        <end position="109"/>
    </location>
    <ligand>
        <name>NAD(+)</name>
        <dbReference type="ChEBI" id="CHEBI:57540"/>
    </ligand>
</feature>
<dbReference type="InterPro" id="IPR050071">
    <property type="entry name" value="Dehydroquinate_synthase"/>
</dbReference>
<evidence type="ECO:0000313" key="22">
    <source>
        <dbReference type="Proteomes" id="UP000663281"/>
    </source>
</evidence>
<evidence type="ECO:0000256" key="5">
    <source>
        <dbReference type="ARBA" id="ARBA00004661"/>
    </source>
</evidence>
<dbReference type="FunFam" id="3.40.50.1970:FF:000001">
    <property type="entry name" value="3-dehydroquinate synthase"/>
    <property type="match status" value="1"/>
</dbReference>
<dbReference type="GO" id="GO:0005737">
    <property type="term" value="C:cytoplasm"/>
    <property type="evidence" value="ECO:0007669"/>
    <property type="project" value="UniProtKB-SubCell"/>
</dbReference>
<evidence type="ECO:0000256" key="4">
    <source>
        <dbReference type="ARBA" id="ARBA00004496"/>
    </source>
</evidence>
<evidence type="ECO:0000256" key="15">
    <source>
        <dbReference type="ARBA" id="ARBA00023141"/>
    </source>
</evidence>
<dbReference type="InterPro" id="IPR030963">
    <property type="entry name" value="DHQ_synth_fam"/>
</dbReference>
<keyword evidence="10 18" id="KW-0028">Amino-acid biosynthesis</keyword>
<feature type="binding site" evidence="18">
    <location>
        <begin position="129"/>
        <end position="130"/>
    </location>
    <ligand>
        <name>NAD(+)</name>
        <dbReference type="ChEBI" id="CHEBI:57540"/>
    </ligand>
</feature>
<dbReference type="CDD" id="cd08195">
    <property type="entry name" value="DHQS"/>
    <property type="match status" value="1"/>
</dbReference>
<evidence type="ECO:0000256" key="9">
    <source>
        <dbReference type="ARBA" id="ARBA00022490"/>
    </source>
</evidence>
<comment type="function">
    <text evidence="3 18">Catalyzes the conversion of 3-deoxy-D-arabino-heptulosonate 7-phosphate (DAHP) to dehydroquinate (DHQ).</text>
</comment>
<dbReference type="InterPro" id="IPR056179">
    <property type="entry name" value="DHQS_C"/>
</dbReference>
<dbReference type="GO" id="GO:0009423">
    <property type="term" value="P:chorismate biosynthetic process"/>
    <property type="evidence" value="ECO:0007669"/>
    <property type="project" value="UniProtKB-UniRule"/>
</dbReference>
<dbReference type="EMBL" id="CP071504">
    <property type="protein sequence ID" value="QSX29862.1"/>
    <property type="molecule type" value="Genomic_DNA"/>
</dbReference>
<feature type="binding site" evidence="18">
    <location>
        <position position="264"/>
    </location>
    <ligand>
        <name>Zn(2+)</name>
        <dbReference type="ChEBI" id="CHEBI:29105"/>
    </ligand>
</feature>
<evidence type="ECO:0000256" key="16">
    <source>
        <dbReference type="ARBA" id="ARBA00023239"/>
    </source>
</evidence>
<dbReference type="FunFam" id="1.20.1090.10:FF:000002">
    <property type="entry name" value="3-dehydroquinate synthase"/>
    <property type="match status" value="1"/>
</dbReference>
<keyword evidence="9 18" id="KW-0963">Cytoplasm</keyword>
<proteinExistence type="inferred from homology"/>
<evidence type="ECO:0000256" key="13">
    <source>
        <dbReference type="ARBA" id="ARBA00022833"/>
    </source>
</evidence>
<evidence type="ECO:0000259" key="19">
    <source>
        <dbReference type="Pfam" id="PF01761"/>
    </source>
</evidence>
<evidence type="ECO:0000256" key="6">
    <source>
        <dbReference type="ARBA" id="ARBA00005412"/>
    </source>
</evidence>
<dbReference type="PIRSF" id="PIRSF001455">
    <property type="entry name" value="DHQ_synth"/>
    <property type="match status" value="1"/>
</dbReference>